<dbReference type="PROSITE" id="PS00675">
    <property type="entry name" value="SIGMA54_INTERACT_1"/>
    <property type="match status" value="1"/>
</dbReference>
<keyword evidence="1" id="KW-0547">Nucleotide-binding</keyword>
<sequence>MIVEYMEHITKYFSHVDAILFLNTENIIEYSAYFSREKNKFIADDFIGRNIFEIYPTLTPESSVNCQVRRSGKPVLGMPVTNCDYKNRIFHFISSTFPLFINGEVVGTVEFSIYDDEKYIAENKYNSSALYHLDDFVTQNRALINQKEHILKIAATDSSVLIVGETGTGKEIIAQSMCTHSKRDRMPFLSVNCSAIPPTLMESTLFGTVKGSFTGAVDRKGLFENAKGGTLFLDEINSMDIHLQSKLLRAIENREIYKVGASNPIAVDVRLVAAMNLPPAQAVEEGLLRSDLYYRLSVAQINIPPLRERKDDIPALVQCFMRQYQKKMGRGIRFIDDAAAKQFQDYDWPGNVRELKNFIEYAFLVCDGEVIGPSDLPEYFLSKKAPPDKGEGRPRGGTSLKDKVEAFERAEIEKALGLSRNLMEVSDSLGISRQTLQYKMRKYDLK</sequence>
<dbReference type="InterPro" id="IPR025944">
    <property type="entry name" value="Sigma_54_int_dom_CS"/>
</dbReference>
<dbReference type="Pfam" id="PF25601">
    <property type="entry name" value="AAA_lid_14"/>
    <property type="match status" value="1"/>
</dbReference>
<protein>
    <submittedName>
        <fullName evidence="6">Sigma 54-interacting transcriptional regulator</fullName>
    </submittedName>
</protein>
<gene>
    <name evidence="6" type="ORF">KQI82_09385</name>
</gene>
<evidence type="ECO:0000256" key="3">
    <source>
        <dbReference type="ARBA" id="ARBA00023015"/>
    </source>
</evidence>
<dbReference type="InterPro" id="IPR003593">
    <property type="entry name" value="AAA+_ATPase"/>
</dbReference>
<dbReference type="Proteomes" id="UP000787672">
    <property type="component" value="Unassembled WGS sequence"/>
</dbReference>
<evidence type="ECO:0000259" key="5">
    <source>
        <dbReference type="PROSITE" id="PS50045"/>
    </source>
</evidence>
<proteinExistence type="predicted"/>
<feature type="domain" description="Sigma-54 factor interaction" evidence="5">
    <location>
        <begin position="136"/>
        <end position="364"/>
    </location>
</feature>
<dbReference type="SMART" id="SM00382">
    <property type="entry name" value="AAA"/>
    <property type="match status" value="1"/>
</dbReference>
<evidence type="ECO:0000256" key="4">
    <source>
        <dbReference type="ARBA" id="ARBA00023163"/>
    </source>
</evidence>
<evidence type="ECO:0000256" key="1">
    <source>
        <dbReference type="ARBA" id="ARBA00022741"/>
    </source>
</evidence>
<reference evidence="6 7" key="1">
    <citation type="submission" date="2021-06" db="EMBL/GenBank/DDBJ databases">
        <authorList>
            <person name="Sun Q."/>
            <person name="Li D."/>
        </authorList>
    </citation>
    <scope>NUCLEOTIDE SEQUENCE [LARGE SCALE GENOMIC DNA]</scope>
    <source>
        <strain evidence="6 7">MSJ-2</strain>
    </source>
</reference>
<dbReference type="InterPro" id="IPR025662">
    <property type="entry name" value="Sigma_54_int_dom_ATP-bd_1"/>
</dbReference>
<dbReference type="PROSITE" id="PS00688">
    <property type="entry name" value="SIGMA54_INTERACT_3"/>
    <property type="match status" value="1"/>
</dbReference>
<accession>A0ABS6FAA5</accession>
<keyword evidence="2" id="KW-0067">ATP-binding</keyword>
<dbReference type="InterPro" id="IPR002078">
    <property type="entry name" value="Sigma_54_int"/>
</dbReference>
<evidence type="ECO:0000313" key="7">
    <source>
        <dbReference type="Proteomes" id="UP000787672"/>
    </source>
</evidence>
<keyword evidence="3" id="KW-0805">Transcription regulation</keyword>
<dbReference type="PANTHER" id="PTHR32071:SF74">
    <property type="entry name" value="TRANSCRIPTIONAL ACTIVATOR ROCR"/>
    <property type="match status" value="1"/>
</dbReference>
<evidence type="ECO:0000313" key="6">
    <source>
        <dbReference type="EMBL" id="MBU5627117.1"/>
    </source>
</evidence>
<name>A0ABS6FAA5_9FIRM</name>
<comment type="caution">
    <text evidence="6">The sequence shown here is derived from an EMBL/GenBank/DDBJ whole genome shotgun (WGS) entry which is preliminary data.</text>
</comment>
<dbReference type="EMBL" id="JAHLQN010000001">
    <property type="protein sequence ID" value="MBU5627117.1"/>
    <property type="molecule type" value="Genomic_DNA"/>
</dbReference>
<keyword evidence="7" id="KW-1185">Reference proteome</keyword>
<dbReference type="Pfam" id="PF02954">
    <property type="entry name" value="HTH_8"/>
    <property type="match status" value="1"/>
</dbReference>
<dbReference type="PROSITE" id="PS50045">
    <property type="entry name" value="SIGMA54_INTERACT_4"/>
    <property type="match status" value="1"/>
</dbReference>
<evidence type="ECO:0000256" key="2">
    <source>
        <dbReference type="ARBA" id="ARBA00022840"/>
    </source>
</evidence>
<dbReference type="Pfam" id="PF00158">
    <property type="entry name" value="Sigma54_activat"/>
    <property type="match status" value="1"/>
</dbReference>
<dbReference type="PANTHER" id="PTHR32071">
    <property type="entry name" value="TRANSCRIPTIONAL REGULATORY PROTEIN"/>
    <property type="match status" value="1"/>
</dbReference>
<keyword evidence="4" id="KW-0804">Transcription</keyword>
<dbReference type="InterPro" id="IPR058031">
    <property type="entry name" value="AAA_lid_NorR"/>
</dbReference>
<dbReference type="RefSeq" id="WP_216632511.1">
    <property type="nucleotide sequence ID" value="NZ_JAHLQN010000001.1"/>
</dbReference>
<dbReference type="InterPro" id="IPR002197">
    <property type="entry name" value="HTH_Fis"/>
</dbReference>
<dbReference type="CDD" id="cd00009">
    <property type="entry name" value="AAA"/>
    <property type="match status" value="1"/>
</dbReference>
<organism evidence="6 7">
    <name type="scientific">Dysosmobacter acutus</name>
    <dbReference type="NCBI Taxonomy" id="2841504"/>
    <lineage>
        <taxon>Bacteria</taxon>
        <taxon>Bacillati</taxon>
        <taxon>Bacillota</taxon>
        <taxon>Clostridia</taxon>
        <taxon>Eubacteriales</taxon>
        <taxon>Oscillospiraceae</taxon>
        <taxon>Dysosmobacter</taxon>
    </lineage>
</organism>